<feature type="compositionally biased region" description="Basic and acidic residues" evidence="2">
    <location>
        <begin position="132"/>
        <end position="142"/>
    </location>
</feature>
<evidence type="ECO:0000313" key="4">
    <source>
        <dbReference type="Proteomes" id="UP000008227"/>
    </source>
</evidence>
<reference evidence="3" key="2">
    <citation type="submission" date="2025-08" db="UniProtKB">
        <authorList>
            <consortium name="Ensembl"/>
        </authorList>
    </citation>
    <scope>IDENTIFICATION</scope>
</reference>
<proteinExistence type="predicted"/>
<feature type="region of interest" description="Disordered" evidence="2">
    <location>
        <begin position="127"/>
        <end position="155"/>
    </location>
</feature>
<evidence type="ECO:0000256" key="2">
    <source>
        <dbReference type="SAM" id="MobiDB-lite"/>
    </source>
</evidence>
<dbReference type="PANTHER" id="PTHR19446">
    <property type="entry name" value="REVERSE TRANSCRIPTASES"/>
    <property type="match status" value="1"/>
</dbReference>
<keyword evidence="4" id="KW-1185">Reference proteome</keyword>
<keyword evidence="1" id="KW-0175">Coiled coil</keyword>
<dbReference type="GeneTree" id="ENSGT01000000215687"/>
<reference evidence="3" key="1">
    <citation type="journal article" date="2020" name="Gigascience">
        <title>An improved pig reference genome sequence to enable pig genetics and genomics research.</title>
        <authorList>
            <person name="Warr A."/>
            <person name="Affara N."/>
            <person name="Aken B."/>
            <person name="Beiki H."/>
            <person name="Bickhart D.M."/>
            <person name="Billis K."/>
            <person name="Chow W."/>
            <person name="Eory L."/>
            <person name="Finlayson H.A."/>
            <person name="Flicek P."/>
            <person name="Giron C.G."/>
            <person name="Griffin D.K."/>
            <person name="Hall R."/>
            <person name="Hannum G."/>
            <person name="Hourlier T."/>
            <person name="Howe K."/>
            <person name="Hume D.A."/>
            <person name="Izuogu O."/>
            <person name="Kim K."/>
            <person name="Koren S."/>
            <person name="Liu H."/>
            <person name="Manchanda N."/>
            <person name="Martin F.J."/>
            <person name="Nonneman D.J."/>
            <person name="O'Connor R.E."/>
            <person name="Phillippy A.M."/>
            <person name="Rohrer G.A."/>
            <person name="Rosen B.D."/>
            <person name="Rund L.A."/>
            <person name="Sargent C.A."/>
            <person name="Schook L.B."/>
            <person name="Schroeder S.G."/>
            <person name="Schwartz A.S."/>
            <person name="Skinner B.M."/>
            <person name="Talbot R."/>
            <person name="Tseng E."/>
            <person name="Tuggle C.K."/>
            <person name="Watson M."/>
            <person name="Smith T.P.L."/>
            <person name="Archibald A.L."/>
        </authorList>
    </citation>
    <scope>NUCLEOTIDE SEQUENCE [LARGE SCALE GENOMIC DNA]</scope>
    <source>
        <strain evidence="3">Duroc</strain>
    </source>
</reference>
<sequence>MLLKNQWVNKEIKREIKKYLETNNNENTTIQNLWDATKAVLRGKFIVIQAFLRKEKSQINNLTYHLKELEKEEQTKPKVSRRKDIIKIREEINKIEIKKNRKKINKTKSWFFERVYKIEKPLASLTKRRKERTQINKEMKKERSSRRGAVVNESD</sequence>
<dbReference type="Ensembl" id="ENSSSCT00000091729.1">
    <property type="protein sequence ID" value="ENSSSCP00000078513.1"/>
    <property type="gene ID" value="ENSSSCG00000053694.1"/>
</dbReference>
<dbReference type="AlphaFoldDB" id="A0A8W4FGR7"/>
<organism evidence="3 4">
    <name type="scientific">Sus scrofa</name>
    <name type="common">Pig</name>
    <dbReference type="NCBI Taxonomy" id="9823"/>
    <lineage>
        <taxon>Eukaryota</taxon>
        <taxon>Metazoa</taxon>
        <taxon>Chordata</taxon>
        <taxon>Craniata</taxon>
        <taxon>Vertebrata</taxon>
        <taxon>Euteleostomi</taxon>
        <taxon>Mammalia</taxon>
        <taxon>Eutheria</taxon>
        <taxon>Laurasiatheria</taxon>
        <taxon>Artiodactyla</taxon>
        <taxon>Suina</taxon>
        <taxon>Suidae</taxon>
        <taxon>Sus</taxon>
    </lineage>
</organism>
<dbReference type="Proteomes" id="UP000008227">
    <property type="component" value="Chromosome X"/>
</dbReference>
<protein>
    <submittedName>
        <fullName evidence="3">Uncharacterized protein</fullName>
    </submittedName>
</protein>
<reference evidence="3" key="3">
    <citation type="submission" date="2025-09" db="UniProtKB">
        <authorList>
            <consortium name="Ensembl"/>
        </authorList>
    </citation>
    <scope>IDENTIFICATION</scope>
</reference>
<evidence type="ECO:0000313" key="3">
    <source>
        <dbReference type="Ensembl" id="ENSSSCP00000078513.1"/>
    </source>
</evidence>
<accession>A0A8W4FGR7</accession>
<name>A0A8W4FGR7_PIG</name>
<feature type="coiled-coil region" evidence="1">
    <location>
        <begin position="9"/>
        <end position="72"/>
    </location>
</feature>
<evidence type="ECO:0000256" key="1">
    <source>
        <dbReference type="SAM" id="Coils"/>
    </source>
</evidence>